<sequence length="281" mass="29106">MRVAVVTDSTAYLPAGVAAERGIRVVPLEVRLGERVGREGIDVDAADLSAALARQLDVQTSRPAPAEFAACYREALDAGADCVVSVHLSRELSGTWDAARLAAEEIGGDRVRVVDSRATAMGLGYAVLAAADAADAGATGADVEAAASDIVARCRMFFSVDNLDRLRRGGRIGAAAALVGTALAVKPLLHMEQGKIVPLEKVRTTARATQRLVELAVKAAGNRPVDLAVHHLGAAARAEDVAARLRERLPDITRLLVSEVGAVIGAHVGLGLLGVVVVPSP</sequence>
<dbReference type="InterPro" id="IPR003797">
    <property type="entry name" value="DegV"/>
</dbReference>
<name>A0ABW4FIN2_9PSEU</name>
<evidence type="ECO:0000256" key="2">
    <source>
        <dbReference type="SAM" id="Phobius"/>
    </source>
</evidence>
<dbReference type="Gene3D" id="3.30.1180.10">
    <property type="match status" value="1"/>
</dbReference>
<comment type="caution">
    <text evidence="3">The sequence shown here is derived from an EMBL/GenBank/DDBJ whole genome shotgun (WGS) entry which is preliminary data.</text>
</comment>
<dbReference type="SUPFAM" id="SSF82549">
    <property type="entry name" value="DAK1/DegV-like"/>
    <property type="match status" value="1"/>
</dbReference>
<dbReference type="NCBIfam" id="TIGR00762">
    <property type="entry name" value="DegV"/>
    <property type="match status" value="1"/>
</dbReference>
<dbReference type="PANTHER" id="PTHR33434:SF2">
    <property type="entry name" value="FATTY ACID-BINDING PROTEIN TM_1468"/>
    <property type="match status" value="1"/>
</dbReference>
<dbReference type="Gene3D" id="3.40.50.10170">
    <property type="match status" value="1"/>
</dbReference>
<keyword evidence="1" id="KW-0446">Lipid-binding</keyword>
<proteinExistence type="predicted"/>
<dbReference type="InterPro" id="IPR043168">
    <property type="entry name" value="DegV_C"/>
</dbReference>
<gene>
    <name evidence="3" type="ORF">ACFSCY_13625</name>
</gene>
<accession>A0ABW4FIN2</accession>
<protein>
    <submittedName>
        <fullName evidence="3">DegV family protein</fullName>
    </submittedName>
</protein>
<feature type="transmembrane region" description="Helical" evidence="2">
    <location>
        <begin position="255"/>
        <end position="278"/>
    </location>
</feature>
<evidence type="ECO:0000313" key="4">
    <source>
        <dbReference type="Proteomes" id="UP001597145"/>
    </source>
</evidence>
<evidence type="ECO:0000256" key="1">
    <source>
        <dbReference type="ARBA" id="ARBA00023121"/>
    </source>
</evidence>
<organism evidence="3 4">
    <name type="scientific">Pseudonocardia aurantiaca</name>
    <dbReference type="NCBI Taxonomy" id="75290"/>
    <lineage>
        <taxon>Bacteria</taxon>
        <taxon>Bacillati</taxon>
        <taxon>Actinomycetota</taxon>
        <taxon>Actinomycetes</taxon>
        <taxon>Pseudonocardiales</taxon>
        <taxon>Pseudonocardiaceae</taxon>
        <taxon>Pseudonocardia</taxon>
    </lineage>
</organism>
<keyword evidence="4" id="KW-1185">Reference proteome</keyword>
<dbReference type="Pfam" id="PF02645">
    <property type="entry name" value="DegV"/>
    <property type="match status" value="1"/>
</dbReference>
<evidence type="ECO:0000313" key="3">
    <source>
        <dbReference type="EMBL" id="MFD1530484.1"/>
    </source>
</evidence>
<dbReference type="EMBL" id="JBHUCP010000008">
    <property type="protein sequence ID" value="MFD1530484.1"/>
    <property type="molecule type" value="Genomic_DNA"/>
</dbReference>
<dbReference type="RefSeq" id="WP_343987773.1">
    <property type="nucleotide sequence ID" value="NZ_BAAAJG010000029.1"/>
</dbReference>
<dbReference type="InterPro" id="IPR050270">
    <property type="entry name" value="DegV_domain_contain"/>
</dbReference>
<dbReference type="PROSITE" id="PS51482">
    <property type="entry name" value="DEGV"/>
    <property type="match status" value="1"/>
</dbReference>
<keyword evidence="2" id="KW-1133">Transmembrane helix</keyword>
<dbReference type="PANTHER" id="PTHR33434">
    <property type="entry name" value="DEGV DOMAIN-CONTAINING PROTEIN DR_1986-RELATED"/>
    <property type="match status" value="1"/>
</dbReference>
<dbReference type="Proteomes" id="UP001597145">
    <property type="component" value="Unassembled WGS sequence"/>
</dbReference>
<keyword evidence="2" id="KW-0812">Transmembrane</keyword>
<keyword evidence="2" id="KW-0472">Membrane</keyword>
<reference evidence="4" key="1">
    <citation type="journal article" date="2019" name="Int. J. Syst. Evol. Microbiol.">
        <title>The Global Catalogue of Microorganisms (GCM) 10K type strain sequencing project: providing services to taxonomists for standard genome sequencing and annotation.</title>
        <authorList>
            <consortium name="The Broad Institute Genomics Platform"/>
            <consortium name="The Broad Institute Genome Sequencing Center for Infectious Disease"/>
            <person name="Wu L."/>
            <person name="Ma J."/>
        </authorList>
    </citation>
    <scope>NUCLEOTIDE SEQUENCE [LARGE SCALE GENOMIC DNA]</scope>
    <source>
        <strain evidence="4">JCM 12165</strain>
    </source>
</reference>